<evidence type="ECO:0000256" key="10">
    <source>
        <dbReference type="RuleBase" id="RU003682"/>
    </source>
</evidence>
<dbReference type="InterPro" id="IPR050295">
    <property type="entry name" value="Plant_2OG-oxidoreductases"/>
</dbReference>
<dbReference type="InterPro" id="IPR026992">
    <property type="entry name" value="DIOX_N"/>
</dbReference>
<dbReference type="GO" id="GO:0046872">
    <property type="term" value="F:metal ion binding"/>
    <property type="evidence" value="ECO:0007669"/>
    <property type="project" value="UniProtKB-KW"/>
</dbReference>
<comment type="catalytic activity">
    <reaction evidence="9">
        <text>1-aminocyclopropane-1-carboxylate + L-ascorbate + O2 = ethene + L-dehydroascorbate + hydrogen cyanide + CO2 + 2 H2O</text>
        <dbReference type="Rhea" id="RHEA:23640"/>
        <dbReference type="ChEBI" id="CHEBI:15377"/>
        <dbReference type="ChEBI" id="CHEBI:15379"/>
        <dbReference type="ChEBI" id="CHEBI:16526"/>
        <dbReference type="ChEBI" id="CHEBI:18153"/>
        <dbReference type="ChEBI" id="CHEBI:18407"/>
        <dbReference type="ChEBI" id="CHEBI:38290"/>
        <dbReference type="ChEBI" id="CHEBI:58360"/>
        <dbReference type="ChEBI" id="CHEBI:58539"/>
        <dbReference type="EC" id="1.14.17.4"/>
    </reaction>
</comment>
<evidence type="ECO:0000313" key="13">
    <source>
        <dbReference type="Proteomes" id="UP001234787"/>
    </source>
</evidence>
<keyword evidence="13" id="KW-1185">Reference proteome</keyword>
<dbReference type="PROSITE" id="PS51471">
    <property type="entry name" value="FE2OG_OXY"/>
    <property type="match status" value="1"/>
</dbReference>
<protein>
    <recommendedName>
        <fullName evidence="8">aminocyclopropanecarboxylate oxidase</fullName>
        <ecNumber evidence="8">1.14.17.4</ecNumber>
    </recommendedName>
</protein>
<dbReference type="InterPro" id="IPR005123">
    <property type="entry name" value="Oxoglu/Fe-dep_dioxygenase_dom"/>
</dbReference>
<reference evidence="12" key="1">
    <citation type="submission" date="2022-12" db="EMBL/GenBank/DDBJ databases">
        <title>Chromosome-Level Genome Assembly of Japanese Cedar (Cryptomeriajaponica D. Don).</title>
        <authorList>
            <person name="Fujino T."/>
            <person name="Yamaguchi K."/>
            <person name="Yokoyama T."/>
            <person name="Hamanaka T."/>
            <person name="Harazono Y."/>
            <person name="Kamada H."/>
            <person name="Kobayashi W."/>
            <person name="Ujino-Ihara T."/>
            <person name="Uchiyama K."/>
            <person name="Matsumoto A."/>
            <person name="Izuno A."/>
            <person name="Tsumura Y."/>
            <person name="Toyoda A."/>
            <person name="Shigenobu S."/>
            <person name="Moriguchi Y."/>
            <person name="Ueno S."/>
            <person name="Kasahara M."/>
        </authorList>
    </citation>
    <scope>NUCLEOTIDE SEQUENCE</scope>
</reference>
<dbReference type="Gene3D" id="2.60.120.330">
    <property type="entry name" value="B-lactam Antibiotic, Isopenicillin N Synthase, Chain"/>
    <property type="match status" value="1"/>
</dbReference>
<comment type="caution">
    <text evidence="12">The sequence shown here is derived from an EMBL/GenBank/DDBJ whole genome shotgun (WGS) entry which is preliminary data.</text>
</comment>
<evidence type="ECO:0000256" key="3">
    <source>
        <dbReference type="ARBA" id="ARBA00022723"/>
    </source>
</evidence>
<organism evidence="12 13">
    <name type="scientific">Cryptomeria japonica</name>
    <name type="common">Japanese cedar</name>
    <name type="synonym">Cupressus japonica</name>
    <dbReference type="NCBI Taxonomy" id="3369"/>
    <lineage>
        <taxon>Eukaryota</taxon>
        <taxon>Viridiplantae</taxon>
        <taxon>Streptophyta</taxon>
        <taxon>Embryophyta</taxon>
        <taxon>Tracheophyta</taxon>
        <taxon>Spermatophyta</taxon>
        <taxon>Pinopsida</taxon>
        <taxon>Pinidae</taxon>
        <taxon>Conifers II</taxon>
        <taxon>Cupressales</taxon>
        <taxon>Cupressaceae</taxon>
        <taxon>Cryptomeria</taxon>
    </lineage>
</organism>
<name>A0AAD3NS77_CRYJA</name>
<feature type="domain" description="Fe2OG dioxygenase" evidence="11">
    <location>
        <begin position="155"/>
        <end position="255"/>
    </location>
</feature>
<dbReference type="EC" id="1.14.17.4" evidence="8"/>
<dbReference type="InterPro" id="IPR027443">
    <property type="entry name" value="IPNS-like_sf"/>
</dbReference>
<evidence type="ECO:0000256" key="9">
    <source>
        <dbReference type="ARBA" id="ARBA00050579"/>
    </source>
</evidence>
<comment type="similarity">
    <text evidence="1 10">Belongs to the iron/ascorbate-dependent oxidoreductase family.</text>
</comment>
<dbReference type="InterPro" id="IPR044861">
    <property type="entry name" value="IPNS-like_FE2OG_OXY"/>
</dbReference>
<keyword evidence="4" id="KW-0847">Vitamin C</keyword>
<evidence type="ECO:0000256" key="8">
    <source>
        <dbReference type="ARBA" id="ARBA00039090"/>
    </source>
</evidence>
<keyword evidence="6 10" id="KW-0408">Iron</keyword>
<evidence type="ECO:0000256" key="4">
    <source>
        <dbReference type="ARBA" id="ARBA00022896"/>
    </source>
</evidence>
<dbReference type="GO" id="GO:0009693">
    <property type="term" value="P:ethylene biosynthetic process"/>
    <property type="evidence" value="ECO:0007669"/>
    <property type="project" value="UniProtKB-KW"/>
</dbReference>
<dbReference type="GO" id="GO:0009815">
    <property type="term" value="F:1-aminocyclopropane-1-carboxylate oxidase activity"/>
    <property type="evidence" value="ECO:0007669"/>
    <property type="project" value="UniProtKB-EC"/>
</dbReference>
<keyword evidence="3 10" id="KW-0479">Metal-binding</keyword>
<evidence type="ECO:0000256" key="7">
    <source>
        <dbReference type="ARBA" id="ARBA00037892"/>
    </source>
</evidence>
<proteinExistence type="inferred from homology"/>
<accession>A0AAD3NS77</accession>
<dbReference type="SUPFAM" id="SSF51197">
    <property type="entry name" value="Clavaminate synthase-like"/>
    <property type="match status" value="1"/>
</dbReference>
<dbReference type="AlphaFoldDB" id="A0AAD3NS77"/>
<evidence type="ECO:0000256" key="1">
    <source>
        <dbReference type="ARBA" id="ARBA00008056"/>
    </source>
</evidence>
<dbReference type="EMBL" id="BSEH01000288">
    <property type="protein sequence ID" value="GLJ58158.1"/>
    <property type="molecule type" value="Genomic_DNA"/>
</dbReference>
<gene>
    <name evidence="12" type="ORF">SUGI_1421460</name>
</gene>
<evidence type="ECO:0000313" key="12">
    <source>
        <dbReference type="EMBL" id="GLJ58158.1"/>
    </source>
</evidence>
<evidence type="ECO:0000256" key="5">
    <source>
        <dbReference type="ARBA" id="ARBA00023002"/>
    </source>
</evidence>
<dbReference type="PANTHER" id="PTHR47991">
    <property type="entry name" value="OXOGLUTARATE/IRON-DEPENDENT DIOXYGENASE"/>
    <property type="match status" value="1"/>
</dbReference>
<keyword evidence="2" id="KW-0266">Ethylene biosynthesis</keyword>
<dbReference type="Pfam" id="PF14226">
    <property type="entry name" value="DIOX_N"/>
    <property type="match status" value="1"/>
</dbReference>
<dbReference type="Pfam" id="PF03171">
    <property type="entry name" value="2OG-FeII_Oxy"/>
    <property type="match status" value="1"/>
</dbReference>
<evidence type="ECO:0000256" key="2">
    <source>
        <dbReference type="ARBA" id="ARBA00022666"/>
    </source>
</evidence>
<keyword evidence="5 10" id="KW-0560">Oxidoreductase</keyword>
<dbReference type="FunFam" id="2.60.120.330:FF:000010">
    <property type="entry name" value="1-aminocyclopropane-1-carboxylate oxidase 1"/>
    <property type="match status" value="1"/>
</dbReference>
<evidence type="ECO:0000256" key="6">
    <source>
        <dbReference type="ARBA" id="ARBA00023004"/>
    </source>
</evidence>
<dbReference type="Proteomes" id="UP001234787">
    <property type="component" value="Unassembled WGS sequence"/>
</dbReference>
<sequence>MGVPVIDMKNIDGGDREVIMAEIAKACESTGFFQLLNHGIEHELMDRVKKVCSEHYKLNREQSFNASLPVRLLSNALDSDNADKIENVDWEDVIQIHEMQETNSWPSQPSDFKETIQEFRNKIFSLTEKLLEVISLNLGLEKEYLKEAFAGGEKPFFGTKVSHYPPCPRPDLIKGIRAHTDAGGLILLYQDDQVSGLQVLDDGTWVDVQPIPYAIVVDIGDQLEAITNGKYTSAWHHILPTKNGNRFSVASFYNPSYNAKVYPASQLTAQTGDELSVYPEYPEYLFGDYMQVYSHQKYEAKEPRFEAMRIVNVECQ</sequence>
<comment type="pathway">
    <text evidence="7">Alkene biosynthesis; ethylene biosynthesis via S-adenosyl-L-methionine; ethylene from S-adenosyl-L-methionine: step 2/2.</text>
</comment>
<dbReference type="GO" id="GO:0031418">
    <property type="term" value="F:L-ascorbic acid binding"/>
    <property type="evidence" value="ECO:0007669"/>
    <property type="project" value="UniProtKB-KW"/>
</dbReference>
<evidence type="ECO:0000259" key="11">
    <source>
        <dbReference type="PROSITE" id="PS51471"/>
    </source>
</evidence>